<gene>
    <name evidence="3" type="ORF">K1718_11875</name>
</gene>
<dbReference type="EMBL" id="CP120863">
    <property type="protein sequence ID" value="WFE92028.1"/>
    <property type="molecule type" value="Genomic_DNA"/>
</dbReference>
<proteinExistence type="predicted"/>
<dbReference type="RefSeq" id="WP_265684547.1">
    <property type="nucleotide sequence ID" value="NZ_CP120863.1"/>
</dbReference>
<organism evidence="3 4">
    <name type="scientific">Roseibium porphyridii</name>
    <dbReference type="NCBI Taxonomy" id="2866279"/>
    <lineage>
        <taxon>Bacteria</taxon>
        <taxon>Pseudomonadati</taxon>
        <taxon>Pseudomonadota</taxon>
        <taxon>Alphaproteobacteria</taxon>
        <taxon>Hyphomicrobiales</taxon>
        <taxon>Stappiaceae</taxon>
        <taxon>Roseibium</taxon>
    </lineage>
</organism>
<dbReference type="InterPro" id="IPR025711">
    <property type="entry name" value="PepSY"/>
</dbReference>
<evidence type="ECO:0000313" key="4">
    <source>
        <dbReference type="Proteomes" id="UP001209803"/>
    </source>
</evidence>
<sequence>MSRYSKSVLFAVIVTASFALPAGGAFAAVTVGDKVGTTEEDIRAALTDEGYVVEEIEIENGEVEAEVSRDGQEIEVVVDGESGLILEMELDEADKDEDED</sequence>
<evidence type="ECO:0000256" key="1">
    <source>
        <dbReference type="SAM" id="SignalP"/>
    </source>
</evidence>
<accession>A0ABY8FHI3</accession>
<protein>
    <submittedName>
        <fullName evidence="3">PepSY domain-containing protein</fullName>
    </submittedName>
</protein>
<feature type="domain" description="PepSY" evidence="2">
    <location>
        <begin position="12"/>
        <end position="88"/>
    </location>
</feature>
<feature type="signal peptide" evidence="1">
    <location>
        <begin position="1"/>
        <end position="27"/>
    </location>
</feature>
<feature type="chain" id="PRO_5047273792" evidence="1">
    <location>
        <begin position="28"/>
        <end position="100"/>
    </location>
</feature>
<reference evidence="3 4" key="1">
    <citation type="submission" date="2023-03" db="EMBL/GenBank/DDBJ databases">
        <title>Roseibium porphyridii sp. nov. and Roseibium rhodosorbium sp. nov. isolated from marine algae, Porphyridium cruentum and Rhodosorus marinus, respectively.</title>
        <authorList>
            <person name="Lee M.W."/>
            <person name="Choi B.J."/>
            <person name="Lee J.K."/>
            <person name="Choi D.G."/>
            <person name="Baek J.H."/>
            <person name="Bayburt H."/>
            <person name="Kim J.M."/>
            <person name="Han D.M."/>
            <person name="Kim K.H."/>
            <person name="Jeon C.O."/>
        </authorList>
    </citation>
    <scope>NUCLEOTIDE SEQUENCE [LARGE SCALE GENOMIC DNA]</scope>
    <source>
        <strain evidence="3 4">KMA01</strain>
    </source>
</reference>
<dbReference type="Pfam" id="PF13670">
    <property type="entry name" value="PepSY_2"/>
    <property type="match status" value="1"/>
</dbReference>
<keyword evidence="1" id="KW-0732">Signal</keyword>
<keyword evidence="4" id="KW-1185">Reference proteome</keyword>
<evidence type="ECO:0000259" key="2">
    <source>
        <dbReference type="Pfam" id="PF13670"/>
    </source>
</evidence>
<dbReference type="Proteomes" id="UP001209803">
    <property type="component" value="Chromosome"/>
</dbReference>
<name>A0ABY8FHI3_9HYPH</name>
<evidence type="ECO:0000313" key="3">
    <source>
        <dbReference type="EMBL" id="WFE92028.1"/>
    </source>
</evidence>